<evidence type="ECO:0000313" key="1">
    <source>
        <dbReference type="EMBL" id="OAF58356.1"/>
    </source>
</evidence>
<accession>A0A177A884</accession>
<dbReference type="Proteomes" id="UP000077154">
    <property type="component" value="Unassembled WGS sequence"/>
</dbReference>
<sequence>MRPGASPSIIPRLATGAAACADQVRHHCNNCPKWQKSSVILASPASSRTPGTNCIIQSMGSSVQVEELATVDRGSEFR</sequence>
<protein>
    <submittedName>
        <fullName evidence="1">Uncharacterized protein</fullName>
    </submittedName>
</protein>
<reference evidence="1" key="1">
    <citation type="submission" date="2016-03" db="EMBL/GenBank/DDBJ databases">
        <title>Updated assembly of Pseudogymnoascus destructans, the fungus causing white-nose syndrome of bats.</title>
        <authorList>
            <person name="Palmer J.M."/>
            <person name="Drees K.P."/>
            <person name="Foster J.T."/>
            <person name="Lindner D.L."/>
        </authorList>
    </citation>
    <scope>NUCLEOTIDE SEQUENCE [LARGE SCALE GENOMIC DNA]</scope>
    <source>
        <strain evidence="1">20631-21</strain>
    </source>
</reference>
<dbReference type="AlphaFoldDB" id="A0A177A884"/>
<gene>
    <name evidence="1" type="ORF">VC83_06595</name>
</gene>
<dbReference type="VEuPathDB" id="FungiDB:GMDG_06113"/>
<dbReference type="EMBL" id="KV441397">
    <property type="protein sequence ID" value="OAF58356.1"/>
    <property type="molecule type" value="Genomic_DNA"/>
</dbReference>
<proteinExistence type="predicted"/>
<dbReference type="RefSeq" id="XP_024323641.1">
    <property type="nucleotide sequence ID" value="XM_024470190.1"/>
</dbReference>
<name>A0A177A884_9PEZI</name>
<dbReference type="GeneID" id="36289653"/>
<organism evidence="1">
    <name type="scientific">Pseudogymnoascus destructans</name>
    <dbReference type="NCBI Taxonomy" id="655981"/>
    <lineage>
        <taxon>Eukaryota</taxon>
        <taxon>Fungi</taxon>
        <taxon>Dikarya</taxon>
        <taxon>Ascomycota</taxon>
        <taxon>Pezizomycotina</taxon>
        <taxon>Leotiomycetes</taxon>
        <taxon>Thelebolales</taxon>
        <taxon>Thelebolaceae</taxon>
        <taxon>Pseudogymnoascus</taxon>
    </lineage>
</organism>